<dbReference type="EMBL" id="AP018786">
    <property type="protein sequence ID" value="BBF23349.1"/>
    <property type="molecule type" value="Genomic_DNA"/>
</dbReference>
<dbReference type="KEGG" id="sutt:SUTMEG_12400"/>
<dbReference type="AlphaFoldDB" id="A0A2Z6IAA8"/>
<accession>A0A2Z6IAA8</accession>
<sequence>MTGRKRRFHARTEVFDSPPFDVLRGVARTATSHDTADKGFRDVLHHTEVWGEDPSGIELFGVAEWSSFDIRLVDKWVFGVDRQTPLFSTNSATNIHSLSFAE</sequence>
<dbReference type="Proteomes" id="UP000271003">
    <property type="component" value="Chromosome"/>
</dbReference>
<organism evidence="1 2">
    <name type="scientific">Sutterella megalosphaeroides</name>
    <dbReference type="NCBI Taxonomy" id="2494234"/>
    <lineage>
        <taxon>Bacteria</taxon>
        <taxon>Pseudomonadati</taxon>
        <taxon>Pseudomonadota</taxon>
        <taxon>Betaproteobacteria</taxon>
        <taxon>Burkholderiales</taxon>
        <taxon>Sutterellaceae</taxon>
        <taxon>Sutterella</taxon>
    </lineage>
</organism>
<gene>
    <name evidence="1" type="ORF">SUTMEG_12400</name>
</gene>
<protein>
    <submittedName>
        <fullName evidence="1">Uncharacterized protein</fullName>
    </submittedName>
</protein>
<keyword evidence="2" id="KW-1185">Reference proteome</keyword>
<evidence type="ECO:0000313" key="1">
    <source>
        <dbReference type="EMBL" id="BBF23349.1"/>
    </source>
</evidence>
<proteinExistence type="predicted"/>
<name>A0A2Z6IAA8_9BURK</name>
<reference evidence="1 2" key="1">
    <citation type="journal article" date="2018" name="Int. J. Syst. Evol. Microbiol.">
        <title>Mesosutterella multiformis gen. nov., sp. nov., a member of the family Sutterellaceae and Sutterella megalosphaeroides sp. nov., isolated from human faeces.</title>
        <authorList>
            <person name="Sakamoto M."/>
            <person name="Ikeyama N."/>
            <person name="Kunihiro T."/>
            <person name="Iino T."/>
            <person name="Yuki M."/>
            <person name="Ohkuma M."/>
        </authorList>
    </citation>
    <scope>NUCLEOTIDE SEQUENCE [LARGE SCALE GENOMIC DNA]</scope>
    <source>
        <strain evidence="1 2">6FBBBH3</strain>
    </source>
</reference>
<evidence type="ECO:0000313" key="2">
    <source>
        <dbReference type="Proteomes" id="UP000271003"/>
    </source>
</evidence>